<feature type="domain" description="Major facilitator superfamily (MFS) profile" evidence="9">
    <location>
        <begin position="1"/>
        <end position="404"/>
    </location>
</feature>
<comment type="caution">
    <text evidence="10">The sequence shown here is derived from an EMBL/GenBank/DDBJ whole genome shotgun (WGS) entry which is preliminary data.</text>
</comment>
<reference evidence="10" key="1">
    <citation type="journal article" date="2021" name="Nat. Commun.">
        <title>Genetic determinants of endophytism in the Arabidopsis root mycobiome.</title>
        <authorList>
            <person name="Mesny F."/>
            <person name="Miyauchi S."/>
            <person name="Thiergart T."/>
            <person name="Pickel B."/>
            <person name="Atanasova L."/>
            <person name="Karlsson M."/>
            <person name="Huettel B."/>
            <person name="Barry K.W."/>
            <person name="Haridas S."/>
            <person name="Chen C."/>
            <person name="Bauer D."/>
            <person name="Andreopoulos W."/>
            <person name="Pangilinan J."/>
            <person name="LaButti K."/>
            <person name="Riley R."/>
            <person name="Lipzen A."/>
            <person name="Clum A."/>
            <person name="Drula E."/>
            <person name="Henrissat B."/>
            <person name="Kohler A."/>
            <person name="Grigoriev I.V."/>
            <person name="Martin F.M."/>
            <person name="Hacquard S."/>
        </authorList>
    </citation>
    <scope>NUCLEOTIDE SEQUENCE</scope>
    <source>
        <strain evidence="10">FSSC 5 MPI-SDFR-AT-0091</strain>
    </source>
</reference>
<dbReference type="InterPro" id="IPR036259">
    <property type="entry name" value="MFS_trans_sf"/>
</dbReference>
<dbReference type="PANTHER" id="PTHR11360:SF224">
    <property type="entry name" value="MAJOR FACILITATOR SUPERFAMILY (MFS) PROFILE DOMAIN-CONTAINING PROTEIN-RELATED"/>
    <property type="match status" value="1"/>
</dbReference>
<dbReference type="AlphaFoldDB" id="A0A9P9KTF9"/>
<evidence type="ECO:0000256" key="7">
    <source>
        <dbReference type="ARBA" id="ARBA00023180"/>
    </source>
</evidence>
<keyword evidence="3" id="KW-0813">Transport</keyword>
<dbReference type="Proteomes" id="UP000736672">
    <property type="component" value="Unassembled WGS sequence"/>
</dbReference>
<feature type="transmembrane region" description="Helical" evidence="8">
    <location>
        <begin position="85"/>
        <end position="104"/>
    </location>
</feature>
<keyword evidence="6 8" id="KW-0472">Membrane</keyword>
<dbReference type="InterPro" id="IPR011701">
    <property type="entry name" value="MFS"/>
</dbReference>
<feature type="transmembrane region" description="Helical" evidence="8">
    <location>
        <begin position="307"/>
        <end position="332"/>
    </location>
</feature>
<keyword evidence="5 8" id="KW-1133">Transmembrane helix</keyword>
<evidence type="ECO:0000313" key="10">
    <source>
        <dbReference type="EMBL" id="KAH7268187.1"/>
    </source>
</evidence>
<dbReference type="EMBL" id="JAGTJS010000005">
    <property type="protein sequence ID" value="KAH7268187.1"/>
    <property type="molecule type" value="Genomic_DNA"/>
</dbReference>
<feature type="transmembrane region" description="Helical" evidence="8">
    <location>
        <begin position="284"/>
        <end position="301"/>
    </location>
</feature>
<feature type="transmembrane region" description="Helical" evidence="8">
    <location>
        <begin position="110"/>
        <end position="130"/>
    </location>
</feature>
<feature type="transmembrane region" description="Helical" evidence="8">
    <location>
        <begin position="12"/>
        <end position="36"/>
    </location>
</feature>
<dbReference type="SUPFAM" id="SSF103473">
    <property type="entry name" value="MFS general substrate transporter"/>
    <property type="match status" value="1"/>
</dbReference>
<evidence type="ECO:0000313" key="11">
    <source>
        <dbReference type="Proteomes" id="UP000736672"/>
    </source>
</evidence>
<comment type="subcellular location">
    <subcellularLocation>
        <location evidence="1">Membrane</location>
        <topology evidence="1">Multi-pass membrane protein</topology>
    </subcellularLocation>
</comment>
<comment type="similarity">
    <text evidence="2">Belongs to the major facilitator superfamily. Monocarboxylate porter (TC 2.A.1.13) family.</text>
</comment>
<feature type="transmembrane region" description="Helical" evidence="8">
    <location>
        <begin position="218"/>
        <end position="241"/>
    </location>
</feature>
<feature type="transmembrane region" description="Helical" evidence="8">
    <location>
        <begin position="378"/>
        <end position="397"/>
    </location>
</feature>
<name>A0A9P9KTF9_FUSSL</name>
<evidence type="ECO:0000256" key="2">
    <source>
        <dbReference type="ARBA" id="ARBA00006727"/>
    </source>
</evidence>
<evidence type="ECO:0000259" key="9">
    <source>
        <dbReference type="PROSITE" id="PS50850"/>
    </source>
</evidence>
<dbReference type="InterPro" id="IPR020846">
    <property type="entry name" value="MFS_dom"/>
</dbReference>
<evidence type="ECO:0000256" key="3">
    <source>
        <dbReference type="ARBA" id="ARBA00022448"/>
    </source>
</evidence>
<feature type="transmembrane region" description="Helical" evidence="8">
    <location>
        <begin position="56"/>
        <end position="78"/>
    </location>
</feature>
<gene>
    <name evidence="10" type="ORF">B0J15DRAFT_390185</name>
</gene>
<feature type="transmembrane region" description="Helical" evidence="8">
    <location>
        <begin position="253"/>
        <end position="272"/>
    </location>
</feature>
<evidence type="ECO:0000256" key="1">
    <source>
        <dbReference type="ARBA" id="ARBA00004141"/>
    </source>
</evidence>
<feature type="transmembrane region" description="Helical" evidence="8">
    <location>
        <begin position="344"/>
        <end position="366"/>
    </location>
</feature>
<keyword evidence="4 8" id="KW-0812">Transmembrane</keyword>
<protein>
    <submittedName>
        <fullName evidence="10">Major facilitator superfamily domain-containing protein</fullName>
    </submittedName>
</protein>
<dbReference type="InterPro" id="IPR050327">
    <property type="entry name" value="Proton-linked_MCT"/>
</dbReference>
<dbReference type="GO" id="GO:0022857">
    <property type="term" value="F:transmembrane transporter activity"/>
    <property type="evidence" value="ECO:0007669"/>
    <property type="project" value="InterPro"/>
</dbReference>
<sequence length="407" mass="43983">MVFNQDSDNHGGFTAWCVVVGAWCTSFCSFGWLNSIGIFQDYYERELLKGYSSSTVAWIPSLQVFFMSAAGPVVGHVYDRHGPRVLIIVGAFMHVFGLMMASISKEYYQLLLSQGVCSAIGAAAIFQPALSSVSGWFDKRRGAAFGVLMTGSSTGGVIFPIMITHLIPKVGYGWAMRIAAFIILFLLVIASLTVKRRVRPTLTKLTAEDLHRPLRETVFLLVLIGFALLSFGVYVPINFLVPSAIANSMSVSLSQYLVSIFNATSLFGRLTAGFLSDKVGRYNMFFMVCNVSGILILALWISGSSNVANILFAAFFGFFSGAYVSLSPALVAQISPPKEFGYRSGLLFCSAAIPGLVTSPVAGAILSHSHGSYTNMKIYAGVFCLAGTWLVGVARLMKTGPKLLAKF</sequence>
<evidence type="ECO:0000256" key="6">
    <source>
        <dbReference type="ARBA" id="ARBA00023136"/>
    </source>
</evidence>
<organism evidence="10 11">
    <name type="scientific">Fusarium solani</name>
    <name type="common">Filamentous fungus</name>
    <dbReference type="NCBI Taxonomy" id="169388"/>
    <lineage>
        <taxon>Eukaryota</taxon>
        <taxon>Fungi</taxon>
        <taxon>Dikarya</taxon>
        <taxon>Ascomycota</taxon>
        <taxon>Pezizomycotina</taxon>
        <taxon>Sordariomycetes</taxon>
        <taxon>Hypocreomycetidae</taxon>
        <taxon>Hypocreales</taxon>
        <taxon>Nectriaceae</taxon>
        <taxon>Fusarium</taxon>
        <taxon>Fusarium solani species complex</taxon>
    </lineage>
</organism>
<proteinExistence type="inferred from homology"/>
<dbReference type="PROSITE" id="PS50850">
    <property type="entry name" value="MFS"/>
    <property type="match status" value="1"/>
</dbReference>
<feature type="transmembrane region" description="Helical" evidence="8">
    <location>
        <begin position="174"/>
        <end position="194"/>
    </location>
</feature>
<dbReference type="OrthoDB" id="5667at2759"/>
<keyword evidence="7" id="KW-0325">Glycoprotein</keyword>
<keyword evidence="11" id="KW-1185">Reference proteome</keyword>
<accession>A0A9P9KTF9</accession>
<feature type="transmembrane region" description="Helical" evidence="8">
    <location>
        <begin position="142"/>
        <end position="168"/>
    </location>
</feature>
<dbReference type="GO" id="GO:0016020">
    <property type="term" value="C:membrane"/>
    <property type="evidence" value="ECO:0007669"/>
    <property type="project" value="UniProtKB-SubCell"/>
</dbReference>
<dbReference type="PANTHER" id="PTHR11360">
    <property type="entry name" value="MONOCARBOXYLATE TRANSPORTER"/>
    <property type="match status" value="1"/>
</dbReference>
<evidence type="ECO:0000256" key="4">
    <source>
        <dbReference type="ARBA" id="ARBA00022692"/>
    </source>
</evidence>
<dbReference type="Gene3D" id="1.20.1250.20">
    <property type="entry name" value="MFS general substrate transporter like domains"/>
    <property type="match status" value="2"/>
</dbReference>
<evidence type="ECO:0000256" key="8">
    <source>
        <dbReference type="SAM" id="Phobius"/>
    </source>
</evidence>
<dbReference type="Pfam" id="PF07690">
    <property type="entry name" value="MFS_1"/>
    <property type="match status" value="1"/>
</dbReference>
<evidence type="ECO:0000256" key="5">
    <source>
        <dbReference type="ARBA" id="ARBA00022989"/>
    </source>
</evidence>